<evidence type="ECO:0000313" key="1">
    <source>
        <dbReference type="EMBL" id="TFK59478.1"/>
    </source>
</evidence>
<organism evidence="1 2">
    <name type="scientific">Pluteus cervinus</name>
    <dbReference type="NCBI Taxonomy" id="181527"/>
    <lineage>
        <taxon>Eukaryota</taxon>
        <taxon>Fungi</taxon>
        <taxon>Dikarya</taxon>
        <taxon>Basidiomycota</taxon>
        <taxon>Agaricomycotina</taxon>
        <taxon>Agaricomycetes</taxon>
        <taxon>Agaricomycetidae</taxon>
        <taxon>Agaricales</taxon>
        <taxon>Pluteineae</taxon>
        <taxon>Pluteaceae</taxon>
        <taxon>Pluteus</taxon>
    </lineage>
</organism>
<reference evidence="1 2" key="1">
    <citation type="journal article" date="2019" name="Nat. Ecol. Evol.">
        <title>Megaphylogeny resolves global patterns of mushroom evolution.</title>
        <authorList>
            <person name="Varga T."/>
            <person name="Krizsan K."/>
            <person name="Foldi C."/>
            <person name="Dima B."/>
            <person name="Sanchez-Garcia M."/>
            <person name="Sanchez-Ramirez S."/>
            <person name="Szollosi G.J."/>
            <person name="Szarkandi J.G."/>
            <person name="Papp V."/>
            <person name="Albert L."/>
            <person name="Andreopoulos W."/>
            <person name="Angelini C."/>
            <person name="Antonin V."/>
            <person name="Barry K.W."/>
            <person name="Bougher N.L."/>
            <person name="Buchanan P."/>
            <person name="Buyck B."/>
            <person name="Bense V."/>
            <person name="Catcheside P."/>
            <person name="Chovatia M."/>
            <person name="Cooper J."/>
            <person name="Damon W."/>
            <person name="Desjardin D."/>
            <person name="Finy P."/>
            <person name="Geml J."/>
            <person name="Haridas S."/>
            <person name="Hughes K."/>
            <person name="Justo A."/>
            <person name="Karasinski D."/>
            <person name="Kautmanova I."/>
            <person name="Kiss B."/>
            <person name="Kocsube S."/>
            <person name="Kotiranta H."/>
            <person name="LaButti K.M."/>
            <person name="Lechner B.E."/>
            <person name="Liimatainen K."/>
            <person name="Lipzen A."/>
            <person name="Lukacs Z."/>
            <person name="Mihaltcheva S."/>
            <person name="Morgado L.N."/>
            <person name="Niskanen T."/>
            <person name="Noordeloos M.E."/>
            <person name="Ohm R.A."/>
            <person name="Ortiz-Santana B."/>
            <person name="Ovrebo C."/>
            <person name="Racz N."/>
            <person name="Riley R."/>
            <person name="Savchenko A."/>
            <person name="Shiryaev A."/>
            <person name="Soop K."/>
            <person name="Spirin V."/>
            <person name="Szebenyi C."/>
            <person name="Tomsovsky M."/>
            <person name="Tulloss R.E."/>
            <person name="Uehling J."/>
            <person name="Grigoriev I.V."/>
            <person name="Vagvolgyi C."/>
            <person name="Papp T."/>
            <person name="Martin F.M."/>
            <person name="Miettinen O."/>
            <person name="Hibbett D.S."/>
            <person name="Nagy L.G."/>
        </authorList>
    </citation>
    <scope>NUCLEOTIDE SEQUENCE [LARGE SCALE GENOMIC DNA]</scope>
    <source>
        <strain evidence="1 2">NL-1719</strain>
    </source>
</reference>
<dbReference type="EMBL" id="ML208966">
    <property type="protein sequence ID" value="TFK59478.1"/>
    <property type="molecule type" value="Genomic_DNA"/>
</dbReference>
<keyword evidence="2" id="KW-1185">Reference proteome</keyword>
<protein>
    <submittedName>
        <fullName evidence="1">Uncharacterized protein</fullName>
    </submittedName>
</protein>
<name>A0ACD3A0Z7_9AGAR</name>
<accession>A0ACD3A0Z7</accession>
<evidence type="ECO:0000313" key="2">
    <source>
        <dbReference type="Proteomes" id="UP000308600"/>
    </source>
</evidence>
<proteinExistence type="predicted"/>
<dbReference type="Proteomes" id="UP000308600">
    <property type="component" value="Unassembled WGS sequence"/>
</dbReference>
<sequence>MLHQLPPELLECVYARLDVFDLCALATLNRHLHFTALHHLFSRYSVFDPVRLSVTFPRTLTLSPKESFAVIQALMMALSFPFPPKLLECTVENPFPRVCKDLVKIRRLIEKVNSIEAVEFHFLLYEDFERHRRRFPKRRTSIITLVRDLLDVVAFKSPCRKVTLVGAVVLPHADPFRDIHGKYPRLNNLVGFGRRFLFPNSLSNDVSKQSNLRVLNIHGSLSFHRTIAEWTFKLLTSPSVEVLSLRDTELGYYLWETILPRIYLPNLKELYLNNTMVDRTHITTFLTRHPSLVRLDLGFSGTTMDPTWPSPPRHLLPNVTWLEGDPRFLGFFLHSHTSLPKVRELVINIIVPNIILFKYLSRALPHVEPRLRQLNVTLQLSLHGGPGSINLPWTQSDEEIPSCCDHIKKLVILTFYRRLMKDDGEVEGFLVWMKRFKEVECIAFEECHKEVWNGAVMKRLARGLMKRESELKVRTLQLNDEAKPLEEWSES</sequence>
<gene>
    <name evidence="1" type="ORF">BDN72DRAFT_905806</name>
</gene>